<name>Q4AAI4_MESHJ</name>
<keyword evidence="1" id="KW-1133">Transmembrane helix</keyword>
<protein>
    <submittedName>
        <fullName evidence="2">Uncharacterized protein</fullName>
    </submittedName>
</protein>
<dbReference type="Proteomes" id="UP000000548">
    <property type="component" value="Chromosome"/>
</dbReference>
<evidence type="ECO:0000313" key="3">
    <source>
        <dbReference type="Proteomes" id="UP000000548"/>
    </source>
</evidence>
<organism evidence="2 3">
    <name type="scientific">Mesomycoplasma hyopneumoniae (strain J / ATCC 25934 / NCTC 10110)</name>
    <name type="common">Mycoplasma hyopneumoniae</name>
    <dbReference type="NCBI Taxonomy" id="262719"/>
    <lineage>
        <taxon>Bacteria</taxon>
        <taxon>Bacillati</taxon>
        <taxon>Mycoplasmatota</taxon>
        <taxon>Mycoplasmoidales</taxon>
        <taxon>Metamycoplasmataceae</taxon>
        <taxon>Mesomycoplasma</taxon>
    </lineage>
</organism>
<evidence type="ECO:0000313" key="2">
    <source>
        <dbReference type="EMBL" id="AAZ44237.2"/>
    </source>
</evidence>
<feature type="transmembrane region" description="Helical" evidence="1">
    <location>
        <begin position="12"/>
        <end position="33"/>
    </location>
</feature>
<gene>
    <name evidence="2" type="ordered locus">MHJ_0682</name>
</gene>
<dbReference type="HOGENOM" id="CLU_1832931_0_0_14"/>
<dbReference type="eggNOG" id="ENOG5031ZBE">
    <property type="taxonomic scope" value="Bacteria"/>
</dbReference>
<dbReference type="GeneID" id="93225499"/>
<keyword evidence="1" id="KW-0472">Membrane</keyword>
<dbReference type="EMBL" id="AE017243">
    <property type="protein sequence ID" value="AAZ44237.2"/>
    <property type="molecule type" value="Genomic_DNA"/>
</dbReference>
<keyword evidence="1" id="KW-0812">Transmembrane</keyword>
<accession>Q4AAI4</accession>
<dbReference type="KEGG" id="mhj:MHJ_0682"/>
<dbReference type="RefSeq" id="WP_044284595.1">
    <property type="nucleotide sequence ID" value="NC_007295.1"/>
</dbReference>
<sequence length="140" mass="15970">MSRFTRFFSTVLAVIIGNVLLFGIIIATLYFLFKKQIENFKFDKITKTINEIQEAVGKLDSAQINKFQEGLNKFTSLDFDALKNQFESVKTIPSKLDQILKQLQEISESLKKVQNGSVSQAAHALVNTSIFEFINRVKFL</sequence>
<reference evidence="2 3" key="1">
    <citation type="journal article" date="2005" name="J. Bacteriol.">
        <title>Swine and poultry pathogens: the complete genome sequences of two strains of Mycoplasma hyopneumoniae and a strain of Mycoplasma synoviae.</title>
        <authorList>
            <person name="Vasconcelos A.T."/>
            <person name="Ferreira H.B."/>
            <person name="Bizarro C.V."/>
            <person name="Bonatto S.L."/>
            <person name="Carvalho M.O."/>
            <person name="Pinto P.M."/>
            <person name="Almeida D.F."/>
            <person name="Almeida L.G."/>
            <person name="Almeida R."/>
            <person name="Alves-Filho L."/>
            <person name="Assuncao E.N."/>
            <person name="Azevedo V.A."/>
            <person name="Bogo M.R."/>
            <person name="Brigido M.M."/>
            <person name="Brocchi M."/>
            <person name="Burity H.A."/>
            <person name="Camargo A.A."/>
            <person name="Camargo S.S."/>
            <person name="Carepo M.S."/>
            <person name="Carraro D.M."/>
            <person name="de Mattos Cascardo J.C."/>
            <person name="Castro L.A."/>
            <person name="Cavalcanti G."/>
            <person name="Chemale G."/>
            <person name="Collevatti R.G."/>
            <person name="Cunha C.W."/>
            <person name="Dallagiovanna B."/>
            <person name="Dambros B.P."/>
            <person name="Dellagostin O.A."/>
            <person name="Falcao C."/>
            <person name="Fantinatti-Garboggini F."/>
            <person name="Felipe M.S."/>
            <person name="Fiorentin L."/>
            <person name="Franco G.R."/>
            <person name="Freitas N.S."/>
            <person name="Frias D."/>
            <person name="Grangeiro T.B."/>
            <person name="Grisard E.C."/>
            <person name="Guimaraes C.T."/>
            <person name="Hungria M."/>
            <person name="Jardim S.N."/>
            <person name="Krieger M.A."/>
            <person name="Laurino J.P."/>
            <person name="Lima L.F."/>
            <person name="Lopes M.I."/>
            <person name="Loreto E.L."/>
            <person name="Madeira H.M."/>
            <person name="Manfio G.P."/>
            <person name="Maranhao A.Q."/>
            <person name="Martinkovics C.T."/>
            <person name="Medeiros S.R."/>
            <person name="Moreira M.A."/>
            <person name="Neiva M."/>
            <person name="Ramalho-Neto C.E."/>
            <person name="Nicolas M.F."/>
            <person name="Oliveira S.C."/>
            <person name="Paixao R.F."/>
            <person name="Pedrosa F.O."/>
            <person name="Pena S.D."/>
            <person name="Pereira M."/>
            <person name="Pereira-Ferrari L."/>
            <person name="Piffer I."/>
            <person name="Pinto L.S."/>
            <person name="Potrich D.P."/>
            <person name="Salim A.C."/>
            <person name="Santos F.R."/>
            <person name="Schmitt R."/>
            <person name="Schneider M.P."/>
            <person name="Schrank A."/>
            <person name="Schrank I.S."/>
            <person name="Schuck A.F."/>
            <person name="Seuanez H.N."/>
            <person name="Silva D.W."/>
            <person name="Silva R."/>
            <person name="Silva S.C."/>
            <person name="Soares C.M."/>
            <person name="Souza K.R."/>
            <person name="Souza R.C."/>
            <person name="Staats C.C."/>
            <person name="Steffens M.B."/>
            <person name="Teixeira S.M."/>
            <person name="Urmenyi T.P."/>
            <person name="Vainstein M.H."/>
            <person name="Zuccherato L.W."/>
            <person name="Simpson A.J."/>
            <person name="Zaha A."/>
        </authorList>
    </citation>
    <scope>NUCLEOTIDE SEQUENCE [LARGE SCALE GENOMIC DNA]</scope>
    <source>
        <strain evidence="3">J / ATCC 25934 / NCTC 10110</strain>
    </source>
</reference>
<proteinExistence type="predicted"/>
<dbReference type="AlphaFoldDB" id="Q4AAI4"/>
<evidence type="ECO:0000256" key="1">
    <source>
        <dbReference type="SAM" id="Phobius"/>
    </source>
</evidence>